<reference evidence="6 7" key="1">
    <citation type="journal article" date="2013" name="Int. J. Syst. Evol. Microbiol.">
        <title>Marinicauda pacifica gen. nov., sp. nov., a prosthecate alphaproteobacterium of the family Hyphomonadaceae isolated from deep seawater.</title>
        <authorList>
            <person name="Zhang X.Y."/>
            <person name="Li G.W."/>
            <person name="Wang C.S."/>
            <person name="Zhang Y.J."/>
            <person name="Xu X.W."/>
            <person name="Li H."/>
            <person name="Liu A."/>
            <person name="Liu C."/>
            <person name="Xie B.B."/>
            <person name="Qin Q.L."/>
            <person name="Xu Z."/>
            <person name="Chen X.L."/>
            <person name="Zhou B.C."/>
            <person name="Zhang Y.Z."/>
        </authorList>
    </citation>
    <scope>NUCLEOTIDE SEQUENCE [LARGE SCALE GENOMIC DNA]</scope>
    <source>
        <strain evidence="6 7">P-1 km-3</strain>
    </source>
</reference>
<feature type="transmembrane region" description="Helical" evidence="5">
    <location>
        <begin position="12"/>
        <end position="35"/>
    </location>
</feature>
<dbReference type="Proteomes" id="UP000305451">
    <property type="component" value="Unassembled WGS sequence"/>
</dbReference>
<evidence type="ECO:0000313" key="7">
    <source>
        <dbReference type="Proteomes" id="UP000305451"/>
    </source>
</evidence>
<evidence type="ECO:0000313" key="6">
    <source>
        <dbReference type="EMBL" id="TGY91759.1"/>
    </source>
</evidence>
<feature type="transmembrane region" description="Helical" evidence="5">
    <location>
        <begin position="248"/>
        <end position="266"/>
    </location>
</feature>
<dbReference type="OrthoDB" id="457670at2"/>
<feature type="transmembrane region" description="Helical" evidence="5">
    <location>
        <begin position="106"/>
        <end position="124"/>
    </location>
</feature>
<feature type="transmembrane region" description="Helical" evidence="5">
    <location>
        <begin position="213"/>
        <end position="236"/>
    </location>
</feature>
<feature type="transmembrane region" description="Helical" evidence="5">
    <location>
        <begin position="144"/>
        <end position="169"/>
    </location>
</feature>
<keyword evidence="7" id="KW-1185">Reference proteome</keyword>
<comment type="subcellular location">
    <subcellularLocation>
        <location evidence="5">Cell membrane</location>
        <topology evidence="5">Multi-pass membrane protein</topology>
    </subcellularLocation>
    <subcellularLocation>
        <location evidence="1">Membrane</location>
        <topology evidence="1">Multi-pass membrane protein</topology>
    </subcellularLocation>
</comment>
<comment type="caution">
    <text evidence="6">The sequence shown here is derived from an EMBL/GenBank/DDBJ whole genome shotgun (WGS) entry which is preliminary data.</text>
</comment>
<dbReference type="GO" id="GO:0005886">
    <property type="term" value="C:plasma membrane"/>
    <property type="evidence" value="ECO:0007669"/>
    <property type="project" value="UniProtKB-SubCell"/>
</dbReference>
<evidence type="ECO:0000256" key="1">
    <source>
        <dbReference type="ARBA" id="ARBA00004141"/>
    </source>
</evidence>
<accession>A0A4V3RYU7</accession>
<dbReference type="AlphaFoldDB" id="A0A4V3RYU7"/>
<name>A0A4V3RYU7_9PROT</name>
<sequence length="268" mass="27387">MWVFFAGLLATGAFAGLIAGLFGIGGGVVMVPALYYTLSALGYEDHAMHAAVGTSLTVIVSTSLRSVAAHAGRGAVDFDVLRRWTPWIVLGALTGSVIADLAPGEVLTALFGIVALLLSAQFFFGRPDWKLAQDMPGLPMSGVLGTLIGTLSSLMGIGGGVFGVTLMTLCGKPIHKAVGTAAGFGVAIGLPGAIGFMVAGMGELGRAPFSLGYVNMAAFAVLAIAAVFLAPVGARLAHALPEHRLRQAFAIGLVIVALNMLREAFFTG</sequence>
<protein>
    <recommendedName>
        <fullName evidence="5">Probable membrane transporter protein</fullName>
    </recommendedName>
</protein>
<dbReference type="PANTHER" id="PTHR43483">
    <property type="entry name" value="MEMBRANE TRANSPORTER PROTEIN HI_0806-RELATED"/>
    <property type="match status" value="1"/>
</dbReference>
<evidence type="ECO:0000256" key="4">
    <source>
        <dbReference type="ARBA" id="ARBA00023136"/>
    </source>
</evidence>
<evidence type="ECO:0000256" key="5">
    <source>
        <dbReference type="RuleBase" id="RU363041"/>
    </source>
</evidence>
<dbReference type="Pfam" id="PF01925">
    <property type="entry name" value="TauE"/>
    <property type="match status" value="1"/>
</dbReference>
<evidence type="ECO:0000256" key="3">
    <source>
        <dbReference type="ARBA" id="ARBA00022989"/>
    </source>
</evidence>
<feature type="transmembrane region" description="Helical" evidence="5">
    <location>
        <begin position="47"/>
        <end position="64"/>
    </location>
</feature>
<keyword evidence="4 5" id="KW-0472">Membrane</keyword>
<dbReference type="PANTHER" id="PTHR43483:SF3">
    <property type="entry name" value="MEMBRANE TRANSPORTER PROTEIN HI_0806-RELATED"/>
    <property type="match status" value="1"/>
</dbReference>
<dbReference type="InterPro" id="IPR002781">
    <property type="entry name" value="TM_pro_TauE-like"/>
</dbReference>
<feature type="transmembrane region" description="Helical" evidence="5">
    <location>
        <begin position="181"/>
        <end position="201"/>
    </location>
</feature>
<proteinExistence type="inferred from homology"/>
<gene>
    <name evidence="6" type="ORF">E5162_13965</name>
</gene>
<organism evidence="6 7">
    <name type="scientific">Marinicauda pacifica</name>
    <dbReference type="NCBI Taxonomy" id="1133559"/>
    <lineage>
        <taxon>Bacteria</taxon>
        <taxon>Pseudomonadati</taxon>
        <taxon>Pseudomonadota</taxon>
        <taxon>Alphaproteobacteria</taxon>
        <taxon>Maricaulales</taxon>
        <taxon>Maricaulaceae</taxon>
        <taxon>Marinicauda</taxon>
    </lineage>
</organism>
<comment type="similarity">
    <text evidence="5">Belongs to the 4-toluene sulfonate uptake permease (TSUP) (TC 2.A.102) family.</text>
</comment>
<dbReference type="EMBL" id="SRXV01000005">
    <property type="protein sequence ID" value="TGY91759.1"/>
    <property type="molecule type" value="Genomic_DNA"/>
</dbReference>
<evidence type="ECO:0000256" key="2">
    <source>
        <dbReference type="ARBA" id="ARBA00022692"/>
    </source>
</evidence>
<keyword evidence="3 5" id="KW-1133">Transmembrane helix</keyword>
<keyword evidence="5" id="KW-1003">Cell membrane</keyword>
<keyword evidence="2 5" id="KW-0812">Transmembrane</keyword>